<proteinExistence type="predicted"/>
<dbReference type="EMBL" id="JACSPU010000002">
    <property type="protein sequence ID" value="MBD8014508.1"/>
    <property type="molecule type" value="Genomic_DNA"/>
</dbReference>
<evidence type="ECO:0000313" key="3">
    <source>
        <dbReference type="Proteomes" id="UP000658980"/>
    </source>
</evidence>
<keyword evidence="1" id="KW-1133">Transmembrane helix</keyword>
<name>A0ABR8WBV2_9BACL</name>
<evidence type="ECO:0000313" key="2">
    <source>
        <dbReference type="EMBL" id="MBD8014508.1"/>
    </source>
</evidence>
<organism evidence="2 3">
    <name type="scientific">Planococcus wigleyi</name>
    <dbReference type="NCBI Taxonomy" id="2762216"/>
    <lineage>
        <taxon>Bacteria</taxon>
        <taxon>Bacillati</taxon>
        <taxon>Bacillota</taxon>
        <taxon>Bacilli</taxon>
        <taxon>Bacillales</taxon>
        <taxon>Caryophanaceae</taxon>
        <taxon>Planococcus</taxon>
    </lineage>
</organism>
<feature type="transmembrane region" description="Helical" evidence="1">
    <location>
        <begin position="7"/>
        <end position="29"/>
    </location>
</feature>
<reference evidence="2 3" key="1">
    <citation type="submission" date="2020-08" db="EMBL/GenBank/DDBJ databases">
        <title>A Genomic Blueprint of the Chicken Gut Microbiome.</title>
        <authorList>
            <person name="Gilroy R."/>
            <person name="Ravi A."/>
            <person name="Getino M."/>
            <person name="Pursley I."/>
            <person name="Horton D.L."/>
            <person name="Alikhan N.-F."/>
            <person name="Baker D."/>
            <person name="Gharbi K."/>
            <person name="Hall N."/>
            <person name="Watson M."/>
            <person name="Adriaenssens E.M."/>
            <person name="Foster-Nyarko E."/>
            <person name="Jarju S."/>
            <person name="Secka A."/>
            <person name="Antonio M."/>
            <person name="Oren A."/>
            <person name="Chaudhuri R."/>
            <person name="La Ragione R.M."/>
            <person name="Hildebrand F."/>
            <person name="Pallen M.J."/>
        </authorList>
    </citation>
    <scope>NUCLEOTIDE SEQUENCE [LARGE SCALE GENOMIC DNA]</scope>
    <source>
        <strain evidence="2 3">Sa1BUA13</strain>
    </source>
</reference>
<keyword evidence="1" id="KW-0472">Membrane</keyword>
<evidence type="ECO:0000256" key="1">
    <source>
        <dbReference type="SAM" id="Phobius"/>
    </source>
</evidence>
<protein>
    <recommendedName>
        <fullName evidence="4">DUF3098 domain-containing protein</fullName>
    </recommendedName>
</protein>
<comment type="caution">
    <text evidence="2">The sequence shown here is derived from an EMBL/GenBank/DDBJ whole genome shotgun (WGS) entry which is preliminary data.</text>
</comment>
<sequence length="70" mass="7786">MNRKVLKWFLVILGLSASLVSIGIGIYVYSNPLADNAQFLLQLPFLLITVTLASAIAVNGLRKTERRRID</sequence>
<dbReference type="Proteomes" id="UP000658980">
    <property type="component" value="Unassembled WGS sequence"/>
</dbReference>
<dbReference type="RefSeq" id="WP_191714736.1">
    <property type="nucleotide sequence ID" value="NZ_JACSPU010000002.1"/>
</dbReference>
<accession>A0ABR8WBV2</accession>
<gene>
    <name evidence="2" type="ORF">H9630_06715</name>
</gene>
<keyword evidence="1" id="KW-0812">Transmembrane</keyword>
<feature type="transmembrane region" description="Helical" evidence="1">
    <location>
        <begin position="41"/>
        <end position="61"/>
    </location>
</feature>
<keyword evidence="3" id="KW-1185">Reference proteome</keyword>
<evidence type="ECO:0008006" key="4">
    <source>
        <dbReference type="Google" id="ProtNLM"/>
    </source>
</evidence>